<evidence type="ECO:0000256" key="5">
    <source>
        <dbReference type="ARBA" id="ARBA00022984"/>
    </source>
</evidence>
<dbReference type="Pfam" id="PF03734">
    <property type="entry name" value="YkuD"/>
    <property type="match status" value="1"/>
</dbReference>
<dbReference type="InterPro" id="IPR002477">
    <property type="entry name" value="Peptidoglycan-bd-like"/>
</dbReference>
<reference evidence="9 10" key="1">
    <citation type="journal article" date="2007" name="Appl. Environ. Microbiol.">
        <title>Genome sequence of the cellulolytic gliding bacterium Cytophaga hutchinsonii.</title>
        <authorList>
            <person name="Xie G."/>
            <person name="Bruce D.C."/>
            <person name="Challacombe J.F."/>
            <person name="Chertkov O."/>
            <person name="Detter J.C."/>
            <person name="Gilna P."/>
            <person name="Han C.S."/>
            <person name="Lucas S."/>
            <person name="Misra M."/>
            <person name="Myers G.L."/>
            <person name="Richardson P."/>
            <person name="Tapia R."/>
            <person name="Thayer N."/>
            <person name="Thompson L.S."/>
            <person name="Brettin T.S."/>
            <person name="Henrissat B."/>
            <person name="Wilson D.B."/>
            <person name="McBride M.J."/>
        </authorList>
    </citation>
    <scope>NUCLEOTIDE SEQUENCE [LARGE SCALE GENOMIC DNA]</scope>
    <source>
        <strain evidence="10">ATCC 33406 / DSM 1761 / CIP 103989 / NBRC 15051 / NCIMB 9469 / D465</strain>
    </source>
</reference>
<dbReference type="RefSeq" id="WP_011584803.1">
    <property type="nucleotide sequence ID" value="NC_008255.1"/>
</dbReference>
<dbReference type="InterPro" id="IPR052905">
    <property type="entry name" value="LD-transpeptidase_YkuD-like"/>
</dbReference>
<organism evidence="9 10">
    <name type="scientific">Cytophaga hutchinsonii (strain ATCC 33406 / DSM 1761 / CIP 103989 / NBRC 15051 / NCIMB 9469 / D465)</name>
    <dbReference type="NCBI Taxonomy" id="269798"/>
    <lineage>
        <taxon>Bacteria</taxon>
        <taxon>Pseudomonadati</taxon>
        <taxon>Bacteroidota</taxon>
        <taxon>Cytophagia</taxon>
        <taxon>Cytophagales</taxon>
        <taxon>Cytophagaceae</taxon>
        <taxon>Cytophaga</taxon>
    </lineage>
</organism>
<keyword evidence="4 7" id="KW-0133">Cell shape</keyword>
<dbReference type="UniPathway" id="UPA00219"/>
<keyword evidence="6 7" id="KW-0961">Cell wall biogenesis/degradation</keyword>
<dbReference type="PROSITE" id="PS52029">
    <property type="entry name" value="LD_TPASE"/>
    <property type="match status" value="1"/>
</dbReference>
<name>A0A6N4SQY0_CYTH3</name>
<dbReference type="PANTHER" id="PTHR41533:SF2">
    <property type="entry name" value="BLR7131 PROTEIN"/>
    <property type="match status" value="1"/>
</dbReference>
<dbReference type="CDD" id="cd16913">
    <property type="entry name" value="YkuD_like"/>
    <property type="match status" value="1"/>
</dbReference>
<dbReference type="Proteomes" id="UP000001822">
    <property type="component" value="Chromosome"/>
</dbReference>
<evidence type="ECO:0000256" key="1">
    <source>
        <dbReference type="ARBA" id="ARBA00004752"/>
    </source>
</evidence>
<comment type="similarity">
    <text evidence="2">Belongs to the YkuD family.</text>
</comment>
<proteinExistence type="inferred from homology"/>
<dbReference type="GO" id="GO:0071555">
    <property type="term" value="P:cell wall organization"/>
    <property type="evidence" value="ECO:0007669"/>
    <property type="project" value="UniProtKB-UniRule"/>
</dbReference>
<dbReference type="AlphaFoldDB" id="A0A6N4SQY0"/>
<accession>A0A6N4SQY0</accession>
<feature type="domain" description="L,D-TPase catalytic" evidence="8">
    <location>
        <begin position="340"/>
        <end position="527"/>
    </location>
</feature>
<dbReference type="GO" id="GO:0009252">
    <property type="term" value="P:peptidoglycan biosynthetic process"/>
    <property type="evidence" value="ECO:0007669"/>
    <property type="project" value="UniProtKB-UniPathway"/>
</dbReference>
<dbReference type="SUPFAM" id="SSF47090">
    <property type="entry name" value="PGBD-like"/>
    <property type="match status" value="1"/>
</dbReference>
<feature type="active site" description="Nucleophile" evidence="7">
    <location>
        <position position="489"/>
    </location>
</feature>
<comment type="pathway">
    <text evidence="1 7">Cell wall biogenesis; peptidoglycan biosynthesis.</text>
</comment>
<dbReference type="Pfam" id="PF01471">
    <property type="entry name" value="PG_binding_1"/>
    <property type="match status" value="1"/>
</dbReference>
<dbReference type="GO" id="GO:0008360">
    <property type="term" value="P:regulation of cell shape"/>
    <property type="evidence" value="ECO:0007669"/>
    <property type="project" value="UniProtKB-UniRule"/>
</dbReference>
<feature type="active site" description="Proton donor/acceptor" evidence="7">
    <location>
        <position position="470"/>
    </location>
</feature>
<dbReference type="Gene3D" id="1.10.101.10">
    <property type="entry name" value="PGBD-like superfamily/PGBD"/>
    <property type="match status" value="1"/>
</dbReference>
<dbReference type="InterPro" id="IPR038063">
    <property type="entry name" value="Transpep_catalytic_dom"/>
</dbReference>
<evidence type="ECO:0000313" key="9">
    <source>
        <dbReference type="EMBL" id="ABG58688.1"/>
    </source>
</evidence>
<evidence type="ECO:0000259" key="8">
    <source>
        <dbReference type="PROSITE" id="PS52029"/>
    </source>
</evidence>
<dbReference type="Pfam" id="PF20142">
    <property type="entry name" value="Scaffold"/>
    <property type="match status" value="1"/>
</dbReference>
<dbReference type="Gene3D" id="2.40.440.10">
    <property type="entry name" value="L,D-transpeptidase catalytic domain-like"/>
    <property type="match status" value="1"/>
</dbReference>
<dbReference type="GO" id="GO:0016740">
    <property type="term" value="F:transferase activity"/>
    <property type="evidence" value="ECO:0007669"/>
    <property type="project" value="UniProtKB-KW"/>
</dbReference>
<dbReference type="EMBL" id="CP000383">
    <property type="protein sequence ID" value="ABG58688.1"/>
    <property type="molecule type" value="Genomic_DNA"/>
</dbReference>
<evidence type="ECO:0000256" key="7">
    <source>
        <dbReference type="PROSITE-ProRule" id="PRU01373"/>
    </source>
</evidence>
<dbReference type="InterPro" id="IPR036366">
    <property type="entry name" value="PGBDSf"/>
</dbReference>
<protein>
    <recommendedName>
        <fullName evidence="8">L,D-TPase catalytic domain-containing protein</fullName>
    </recommendedName>
</protein>
<dbReference type="GO" id="GO:0004180">
    <property type="term" value="F:carboxypeptidase activity"/>
    <property type="evidence" value="ECO:0007669"/>
    <property type="project" value="UniProtKB-ARBA"/>
</dbReference>
<evidence type="ECO:0000313" key="10">
    <source>
        <dbReference type="Proteomes" id="UP000001822"/>
    </source>
</evidence>
<dbReference type="OrthoDB" id="9778545at2"/>
<evidence type="ECO:0000256" key="3">
    <source>
        <dbReference type="ARBA" id="ARBA00022679"/>
    </source>
</evidence>
<sequence>MLKNLVILLLVGGVSVACSKKSTPAKTTAKVPDKGAVKVPDIIKDPVSVFTKDGFESNKDFIIQKIQKADTTGNGIVARTSIYNYTSPVFKLYKKNAYQPFWTNQSRVEEAINVLKASQYEGLNPQDYNYKVIESTYNTYKEDNKIDEEEALDIELMLTASMYKYTNHLYFGKLDPVAIYPEWNYQRPSKDLITDSLLVIYFNKNIDQIPVRFRPQIAFYASLQTALINADSLEANGFTSKEIPYIGKKLVKGDTSFVILEVKKRLQATTEYSFNELNNVFDEQLFQSVKIFQEHVGLHGTGVIDKTTLAKLNYTPAQIRNTIRANMERCRWFSNELPNEYILVNIPDYTLSHFKNGKVIYNETVIVGKQLNQTPVFQATISNVEFNPYWTVPRSIAVKEILPSLKKDPQYLEKHNMFLMEGDKEIASPPSFAGYSDSYFPFTIKEKPGPKNSLGQVKFSFPNPYSIYMHDTPAKYLFDNDVRSYSHGCIRLHNPLKFADHLLSQQGVTEKRIDEIVQSEKNYVMALETKMPIMISYFTCYTKKGDNRLYFFYDVYDSDKKIIEGLKK</sequence>
<keyword evidence="3" id="KW-0808">Transferase</keyword>
<gene>
    <name evidence="9" type="ordered locus">CHU_1417</name>
</gene>
<evidence type="ECO:0000256" key="2">
    <source>
        <dbReference type="ARBA" id="ARBA00005992"/>
    </source>
</evidence>
<evidence type="ECO:0000256" key="4">
    <source>
        <dbReference type="ARBA" id="ARBA00022960"/>
    </source>
</evidence>
<dbReference type="InterPro" id="IPR045380">
    <property type="entry name" value="LD_TPept_scaffold_dom"/>
</dbReference>
<dbReference type="SUPFAM" id="SSF141523">
    <property type="entry name" value="L,D-transpeptidase catalytic domain-like"/>
    <property type="match status" value="1"/>
</dbReference>
<dbReference type="PANTHER" id="PTHR41533">
    <property type="entry name" value="L,D-TRANSPEPTIDASE HI_1667-RELATED"/>
    <property type="match status" value="1"/>
</dbReference>
<keyword evidence="5 7" id="KW-0573">Peptidoglycan synthesis</keyword>
<keyword evidence="10" id="KW-1185">Reference proteome</keyword>
<dbReference type="InterPro" id="IPR005490">
    <property type="entry name" value="LD_TPept_cat_dom"/>
</dbReference>
<dbReference type="InterPro" id="IPR036365">
    <property type="entry name" value="PGBD-like_sf"/>
</dbReference>
<dbReference type="KEGG" id="chu:CHU_1417"/>
<dbReference type="PROSITE" id="PS51257">
    <property type="entry name" value="PROKAR_LIPOPROTEIN"/>
    <property type="match status" value="1"/>
</dbReference>
<evidence type="ECO:0000256" key="6">
    <source>
        <dbReference type="ARBA" id="ARBA00023316"/>
    </source>
</evidence>